<dbReference type="SUPFAM" id="SSF52540">
    <property type="entry name" value="P-loop containing nucleoside triphosphate hydrolases"/>
    <property type="match status" value="1"/>
</dbReference>
<dbReference type="CDD" id="cd23767">
    <property type="entry name" value="IQCD"/>
    <property type="match status" value="1"/>
</dbReference>
<accession>A0A1J1I6F7</accession>
<evidence type="ECO:0000256" key="6">
    <source>
        <dbReference type="ARBA" id="ARBA00023242"/>
    </source>
</evidence>
<feature type="compositionally biased region" description="Polar residues" evidence="8">
    <location>
        <begin position="579"/>
        <end position="594"/>
    </location>
</feature>
<evidence type="ECO:0000256" key="7">
    <source>
        <dbReference type="ARBA" id="ARBA00029480"/>
    </source>
</evidence>
<dbReference type="Pfam" id="PF12796">
    <property type="entry name" value="Ank_2"/>
    <property type="match status" value="1"/>
</dbReference>
<comment type="subcellular location">
    <subcellularLocation>
        <location evidence="1">Nucleus</location>
    </subcellularLocation>
</comment>
<dbReference type="Proteomes" id="UP000183832">
    <property type="component" value="Unassembled WGS sequence"/>
</dbReference>
<dbReference type="InterPro" id="IPR036770">
    <property type="entry name" value="Ankyrin_rpt-contain_sf"/>
</dbReference>
<dbReference type="Pfam" id="PF01833">
    <property type="entry name" value="TIG"/>
    <property type="match status" value="1"/>
</dbReference>
<evidence type="ECO:0000256" key="3">
    <source>
        <dbReference type="ARBA" id="ARBA00023043"/>
    </source>
</evidence>
<name>A0A1J1I6F7_9DIPT</name>
<feature type="compositionally biased region" description="Acidic residues" evidence="8">
    <location>
        <begin position="1173"/>
        <end position="1183"/>
    </location>
</feature>
<dbReference type="SMART" id="SM01076">
    <property type="entry name" value="CG-1"/>
    <property type="match status" value="1"/>
</dbReference>
<dbReference type="Pfam" id="PF00612">
    <property type="entry name" value="IQ"/>
    <property type="match status" value="1"/>
</dbReference>
<dbReference type="GO" id="GO:0003690">
    <property type="term" value="F:double-stranded DNA binding"/>
    <property type="evidence" value="ECO:0007669"/>
    <property type="project" value="TreeGrafter"/>
</dbReference>
<dbReference type="GO" id="GO:0005634">
    <property type="term" value="C:nucleus"/>
    <property type="evidence" value="ECO:0007669"/>
    <property type="project" value="UniProtKB-SubCell"/>
</dbReference>
<proteinExistence type="inferred from homology"/>
<dbReference type="STRING" id="568069.A0A1J1I6F7"/>
<dbReference type="Gene3D" id="1.20.5.190">
    <property type="match status" value="1"/>
</dbReference>
<dbReference type="Pfam" id="PF03859">
    <property type="entry name" value="CG-1"/>
    <property type="match status" value="1"/>
</dbReference>
<evidence type="ECO:0000256" key="4">
    <source>
        <dbReference type="ARBA" id="ARBA00023159"/>
    </source>
</evidence>
<keyword evidence="11" id="KW-1185">Reference proteome</keyword>
<dbReference type="PANTHER" id="PTHR23335:SF1">
    <property type="entry name" value="CALMODULIN-BINDING TRANSCRIPTION ACTIVATOR, ISOFORM F"/>
    <property type="match status" value="1"/>
</dbReference>
<dbReference type="GO" id="GO:0003712">
    <property type="term" value="F:transcription coregulator activity"/>
    <property type="evidence" value="ECO:0007669"/>
    <property type="project" value="TreeGrafter"/>
</dbReference>
<evidence type="ECO:0000313" key="11">
    <source>
        <dbReference type="Proteomes" id="UP000183832"/>
    </source>
</evidence>
<keyword evidence="6" id="KW-0539">Nucleus</keyword>
<dbReference type="InterPro" id="IPR005559">
    <property type="entry name" value="CG-1_dom"/>
</dbReference>
<protein>
    <submittedName>
        <fullName evidence="10">CLUMA_CG009296, isoform A</fullName>
    </submittedName>
</protein>
<feature type="region of interest" description="Disordered" evidence="8">
    <location>
        <begin position="447"/>
        <end position="476"/>
    </location>
</feature>
<dbReference type="InterPro" id="IPR013783">
    <property type="entry name" value="Ig-like_fold"/>
</dbReference>
<dbReference type="GO" id="GO:0048731">
    <property type="term" value="P:system development"/>
    <property type="evidence" value="ECO:0007669"/>
    <property type="project" value="UniProtKB-ARBA"/>
</dbReference>
<dbReference type="InterPro" id="IPR002110">
    <property type="entry name" value="Ankyrin_rpt"/>
</dbReference>
<feature type="region of interest" description="Disordered" evidence="8">
    <location>
        <begin position="1506"/>
        <end position="1526"/>
    </location>
</feature>
<dbReference type="SMART" id="SM00015">
    <property type="entry name" value="IQ"/>
    <property type="match status" value="3"/>
</dbReference>
<dbReference type="OrthoDB" id="407555at2759"/>
<feature type="region of interest" description="Disordered" evidence="8">
    <location>
        <begin position="1079"/>
        <end position="1104"/>
    </location>
</feature>
<evidence type="ECO:0000256" key="2">
    <source>
        <dbReference type="ARBA" id="ARBA00008267"/>
    </source>
</evidence>
<evidence type="ECO:0000256" key="8">
    <source>
        <dbReference type="SAM" id="MobiDB-lite"/>
    </source>
</evidence>
<dbReference type="PANTHER" id="PTHR23335">
    <property type="entry name" value="CALMODULIN-BINDING TRANSCRIPTION ACTIVATOR CAMTA"/>
    <property type="match status" value="1"/>
</dbReference>
<dbReference type="PROSITE" id="PS51437">
    <property type="entry name" value="CG_1"/>
    <property type="match status" value="1"/>
</dbReference>
<organism evidence="10 11">
    <name type="scientific">Clunio marinus</name>
    <dbReference type="NCBI Taxonomy" id="568069"/>
    <lineage>
        <taxon>Eukaryota</taxon>
        <taxon>Metazoa</taxon>
        <taxon>Ecdysozoa</taxon>
        <taxon>Arthropoda</taxon>
        <taxon>Hexapoda</taxon>
        <taxon>Insecta</taxon>
        <taxon>Pterygota</taxon>
        <taxon>Neoptera</taxon>
        <taxon>Endopterygota</taxon>
        <taxon>Diptera</taxon>
        <taxon>Nematocera</taxon>
        <taxon>Chironomoidea</taxon>
        <taxon>Chironomidae</taxon>
        <taxon>Clunio</taxon>
    </lineage>
</organism>
<evidence type="ECO:0000256" key="1">
    <source>
        <dbReference type="ARBA" id="ARBA00004123"/>
    </source>
</evidence>
<feature type="compositionally biased region" description="Low complexity" evidence="8">
    <location>
        <begin position="561"/>
        <end position="571"/>
    </location>
</feature>
<feature type="region of interest" description="Disordered" evidence="8">
    <location>
        <begin position="552"/>
        <end position="624"/>
    </location>
</feature>
<dbReference type="GO" id="GO:0048468">
    <property type="term" value="P:cell development"/>
    <property type="evidence" value="ECO:0007669"/>
    <property type="project" value="UniProtKB-ARBA"/>
</dbReference>
<dbReference type="InterPro" id="IPR000048">
    <property type="entry name" value="IQ_motif_EF-hand-BS"/>
</dbReference>
<keyword evidence="5" id="KW-0804">Transcription</keyword>
<feature type="compositionally biased region" description="Polar residues" evidence="8">
    <location>
        <begin position="452"/>
        <end position="463"/>
    </location>
</feature>
<feature type="domain" description="CG-1" evidence="9">
    <location>
        <begin position="187"/>
        <end position="312"/>
    </location>
</feature>
<sequence>MSSPSPLNVLINPQALNQATGASQQCGNVIYMIRGASKTENGSSQIVIQNTQELLNLLNKNHSKFVINQNVLETSDASTSNELKIETKACDNVNNHLNLQHLSKDGRIVIKTLDKSHSFLVVRNGNRSSSLASFTETMRAEKEDSKTSQTNEVVKECGESVEVQKLIPIGSDGEPIKLPENLESLPRADHFPNIRHRWNTNEEIAGILINFDRHAEWQSKEVRTRPKSGSMLLYSRKKVRYRRDGYCWKKRKDGKTTREDHMKLKVQGTECIYGCYVHSAILPTFHRRCYWLLQNPDIVLVHYLNVPYPDDRTQHNKMVIPSILWSDKKEWTKEELLNQLKPMFFNDDDPEASRDIDTTSETVEAIVSQLIEKQRQSRQAALVKQLSSESCPEATCLIGKPCLHRNNVKGGGGNGNEILKRSDSVGQVSNNFSLETKQSYHRWYSERHINAKGTQEKSSSGLRSNKMESESMHSSFSLNNGSLISKSSYATCNLQLNNNSSNLSPNDAITNQQHAMMKSNNIINNTSECSNKVQLTANPNLNIFVSVSSNETNTHTDDIKNNSSSSGNSDNYKSHLMDGTQNFNLNNKQQHISCQQQQQQQQRDSSSAYNNNQMMNNNDMNGSTLPLNLCQVQQSNFFANGHHKPPQQPIMDEMSIKKEHDSPMDILGHHQLHHHHHEKEYDEDKKDESIFNTTLDLSQEDIQQTLSANMPVHRNEESIVNDTISFIENCSSSVQEEDDTFVNLDAFDMLIELPELESGKNNIIAKNSHDHSLHITEFCPDWSFVDGGVKILITGPWLMETTYTAYFDNINVPATVVQNGVLKLFAPKHEPGVCKVCISDGFSFSNMVDFEYKLQPNFEYGHIEILYKFSLQNRLEAINNELCGVKTETNDKNDNSNLFEDPDFENCLIQYCKKFTSTRQWSLSKKASLPFRKLNGMSILHLTAFLGYSNLANLLLKWSNENPHPLIRSEIDARSQNKDGNTPLMLAGMNGFVETAITLYKWDNMTLRIKNFNHKSMLDLCIQNNHIDIVNQINSFEKERRRNVSKIYENGFEDETLNENEEESDRIFLRPGAVHSPLNNLNKRTSLDFNHNTTDSRSTKSRSMSLPVTYSDLDLDNIFSSDQESSNSCFQSSNSSLLSPLRKTDFAFCELTRSKTNNNVEDKNLHQSCSSISDDDDGDDDLNDLVMSEPTNSKSSIVGEPKVLNLAEKIIAAIPKRIKNETDESMALDNDNDEMNILLNDTSFIDSNFEQQFDFAFNDYRYEENRTPCSSPASSASALQSPYSMQADMNPRSPPVTAKDFTQFFEASNPVSQAFEADFSELTLTDNEQRELYQAAKCIQKAYRSYKGRKKMEEKDLHAHGTRKDKEKNAAIIIQNYYRRYKEYAYYREMTHAALVIQNKYRSYCESKRFKQSLNSGCDAVLSSTSLSTCDTLEKQDSSNAAVTTKDGMQNTSGLKRTYSQSTQNQAARKIQQFMLTAKNKLQRERAENERQARLRKELSRINIVSPDHQPDQYSTNNGCMLRNVE</sequence>
<dbReference type="InterPro" id="IPR002909">
    <property type="entry name" value="IPT_dom"/>
</dbReference>
<comment type="similarity">
    <text evidence="2">Belongs to the CAMTA family.</text>
</comment>
<dbReference type="InterPro" id="IPR014756">
    <property type="entry name" value="Ig_E-set"/>
</dbReference>
<evidence type="ECO:0000259" key="9">
    <source>
        <dbReference type="PROSITE" id="PS51437"/>
    </source>
</evidence>
<dbReference type="Gene3D" id="2.60.40.10">
    <property type="entry name" value="Immunoglobulins"/>
    <property type="match status" value="1"/>
</dbReference>
<reference evidence="10 11" key="1">
    <citation type="submission" date="2015-04" db="EMBL/GenBank/DDBJ databases">
        <authorList>
            <person name="Syromyatnikov M.Y."/>
            <person name="Popov V.N."/>
        </authorList>
    </citation>
    <scope>NUCLEOTIDE SEQUENCE [LARGE SCALE GENOMIC DNA]</scope>
</reference>
<evidence type="ECO:0000256" key="5">
    <source>
        <dbReference type="ARBA" id="ARBA00023163"/>
    </source>
</evidence>
<dbReference type="GO" id="GO:0006357">
    <property type="term" value="P:regulation of transcription by RNA polymerase II"/>
    <property type="evidence" value="ECO:0007669"/>
    <property type="project" value="TreeGrafter"/>
</dbReference>
<dbReference type="EMBL" id="CVRI01000043">
    <property type="protein sequence ID" value="CRK95848.1"/>
    <property type="molecule type" value="Genomic_DNA"/>
</dbReference>
<keyword evidence="3" id="KW-0040">ANK repeat</keyword>
<comment type="subunit">
    <text evidence="7">May interact with calmodulin.</text>
</comment>
<keyword evidence="4" id="KW-0010">Activator</keyword>
<dbReference type="Gene3D" id="1.25.40.20">
    <property type="entry name" value="Ankyrin repeat-containing domain"/>
    <property type="match status" value="1"/>
</dbReference>
<feature type="compositionally biased region" description="Low complexity" evidence="8">
    <location>
        <begin position="610"/>
        <end position="621"/>
    </location>
</feature>
<feature type="region of interest" description="Disordered" evidence="8">
    <location>
        <begin position="1166"/>
        <end position="1196"/>
    </location>
</feature>
<dbReference type="SUPFAM" id="SSF48403">
    <property type="entry name" value="Ankyrin repeat"/>
    <property type="match status" value="1"/>
</dbReference>
<gene>
    <name evidence="10" type="ORF">CLUMA_CG009296</name>
</gene>
<dbReference type="FunFam" id="1.20.5.190:FF:000065">
    <property type="entry name" value="Calmodulin-binding transcription activator (Camta), drome"/>
    <property type="match status" value="1"/>
</dbReference>
<feature type="region of interest" description="Disordered" evidence="8">
    <location>
        <begin position="1441"/>
        <end position="1463"/>
    </location>
</feature>
<dbReference type="SUPFAM" id="SSF81296">
    <property type="entry name" value="E set domains"/>
    <property type="match status" value="1"/>
</dbReference>
<evidence type="ECO:0000313" key="10">
    <source>
        <dbReference type="EMBL" id="CRK95848.1"/>
    </source>
</evidence>
<dbReference type="InterPro" id="IPR027417">
    <property type="entry name" value="P-loop_NTPase"/>
</dbReference>